<evidence type="ECO:0000313" key="4">
    <source>
        <dbReference type="Proteomes" id="UP001605989"/>
    </source>
</evidence>
<protein>
    <submittedName>
        <fullName evidence="2">BREX-3 system P-loop-containing protein BrxF</fullName>
    </submittedName>
</protein>
<organism evidence="2 3">
    <name type="scientific">Megasphaera hexanoica</name>
    <dbReference type="NCBI Taxonomy" id="1675036"/>
    <lineage>
        <taxon>Bacteria</taxon>
        <taxon>Bacillati</taxon>
        <taxon>Bacillota</taxon>
        <taxon>Negativicutes</taxon>
        <taxon>Veillonellales</taxon>
        <taxon>Veillonellaceae</taxon>
        <taxon>Megasphaera</taxon>
    </lineage>
</organism>
<dbReference type="Proteomes" id="UP001605989">
    <property type="component" value="Unassembled WGS sequence"/>
</dbReference>
<dbReference type="EMBL" id="JBIEKR010000005">
    <property type="protein sequence ID" value="MFG6272948.1"/>
    <property type="molecule type" value="Genomic_DNA"/>
</dbReference>
<evidence type="ECO:0000313" key="2">
    <source>
        <dbReference type="EMBL" id="NME27732.1"/>
    </source>
</evidence>
<dbReference type="AlphaFoldDB" id="A0A848BPS5"/>
<sequence length="154" mass="17679">MVTDADVLKRWKYIAQEEEKLLIIIGGPGSGKSKLIRELTFQDGWKICEAKDLFDDEFLEIPRADRPEKAISLISEAIHRLNARVVMIDNVGFLFAPILNLNPIEMLKKLSRECPIIVSWRGHLEGNTLYFEHKGDPKYAKFTIEDPNHVMSLD</sequence>
<dbReference type="NCBIfam" id="NF033453">
    <property type="entry name" value="BREX_3_BrxF"/>
    <property type="match status" value="1"/>
</dbReference>
<keyword evidence="4" id="KW-1185">Reference proteome</keyword>
<dbReference type="KEGG" id="mhw:ACT01_04645"/>
<dbReference type="Proteomes" id="UP000591071">
    <property type="component" value="Unassembled WGS sequence"/>
</dbReference>
<dbReference type="OrthoDB" id="7503064at2"/>
<reference evidence="2 3" key="1">
    <citation type="submission" date="2020-04" db="EMBL/GenBank/DDBJ databases">
        <authorList>
            <person name="Hitch T.C.A."/>
            <person name="Wylensek D."/>
            <person name="Clavel T."/>
        </authorList>
    </citation>
    <scope>NUCLEOTIDE SEQUENCE [LARGE SCALE GENOMIC DNA]</scope>
    <source>
        <strain evidence="2 3">Oil-RF-744-FAT-WT-6-1</strain>
    </source>
</reference>
<comment type="caution">
    <text evidence="2">The sequence shown here is derived from an EMBL/GenBank/DDBJ whole genome shotgun (WGS) entry which is preliminary data.</text>
</comment>
<evidence type="ECO:0000313" key="3">
    <source>
        <dbReference type="Proteomes" id="UP000591071"/>
    </source>
</evidence>
<gene>
    <name evidence="2" type="primary">brxF</name>
    <name evidence="1" type="ORF">ACGTZG_07075</name>
    <name evidence="2" type="ORF">HF872_03700</name>
</gene>
<dbReference type="InterPro" id="IPR027417">
    <property type="entry name" value="P-loop_NTPase"/>
</dbReference>
<name>A0A848BPS5_9FIRM</name>
<dbReference type="SUPFAM" id="SSF52540">
    <property type="entry name" value="P-loop containing nucleoside triphosphate hydrolases"/>
    <property type="match status" value="1"/>
</dbReference>
<dbReference type="EMBL" id="JABAFG010000004">
    <property type="protein sequence ID" value="NME27732.1"/>
    <property type="molecule type" value="Genomic_DNA"/>
</dbReference>
<dbReference type="Gene3D" id="3.40.50.300">
    <property type="entry name" value="P-loop containing nucleotide triphosphate hydrolases"/>
    <property type="match status" value="1"/>
</dbReference>
<reference evidence="1 4" key="2">
    <citation type="submission" date="2024-10" db="EMBL/GenBank/DDBJ databases">
        <authorList>
            <person name="Sang B.-I."/>
            <person name="Prabhaharan D."/>
        </authorList>
    </citation>
    <scope>NUCLEOTIDE SEQUENCE [LARGE SCALE GENOMIC DNA]</scope>
    <source>
        <strain evidence="1 4">MH</strain>
    </source>
</reference>
<proteinExistence type="predicted"/>
<dbReference type="InterPro" id="IPR048067">
    <property type="entry name" value="BREX_3_BrxF"/>
</dbReference>
<dbReference type="RefSeq" id="WP_059076717.1">
    <property type="nucleotide sequence ID" value="NZ_CP011940.1"/>
</dbReference>
<accession>A0A848BPS5</accession>
<evidence type="ECO:0000313" key="1">
    <source>
        <dbReference type="EMBL" id="MFG6272948.1"/>
    </source>
</evidence>